<evidence type="ECO:0000256" key="1">
    <source>
        <dbReference type="SAM" id="Phobius"/>
    </source>
</evidence>
<organism evidence="2 3">
    <name type="scientific">Triplophysa rosa</name>
    <name type="common">Cave loach</name>
    <dbReference type="NCBI Taxonomy" id="992332"/>
    <lineage>
        <taxon>Eukaryota</taxon>
        <taxon>Metazoa</taxon>
        <taxon>Chordata</taxon>
        <taxon>Craniata</taxon>
        <taxon>Vertebrata</taxon>
        <taxon>Euteleostomi</taxon>
        <taxon>Actinopterygii</taxon>
        <taxon>Neopterygii</taxon>
        <taxon>Teleostei</taxon>
        <taxon>Ostariophysi</taxon>
        <taxon>Cypriniformes</taxon>
        <taxon>Nemacheilidae</taxon>
        <taxon>Triplophysa</taxon>
    </lineage>
</organism>
<keyword evidence="1" id="KW-0812">Transmembrane</keyword>
<sequence length="150" mass="17350">ENVLKIWYTYMSTDKRRQKDNAKQRVSHVRNFFKFLSEPQTPSMDLKCLWNHEKINESVIGALADLLCGSRWIHPLAGFGLSHARRPRGDIRTMATRPLGGRWIYRLPVYGLSIQAFLCLRLPGFISGLIKVFGLILVLTIQTFHSYSMR</sequence>
<dbReference type="EMBL" id="JAFHDT010000019">
    <property type="protein sequence ID" value="KAI7796120.1"/>
    <property type="molecule type" value="Genomic_DNA"/>
</dbReference>
<keyword evidence="1" id="KW-1133">Transmembrane helix</keyword>
<keyword evidence="1" id="KW-0472">Membrane</keyword>
<proteinExistence type="predicted"/>
<dbReference type="Proteomes" id="UP001059041">
    <property type="component" value="Linkage Group LG19"/>
</dbReference>
<feature type="transmembrane region" description="Helical" evidence="1">
    <location>
        <begin position="129"/>
        <end position="147"/>
    </location>
</feature>
<accession>A0A9W7TCN1</accession>
<protein>
    <submittedName>
        <fullName evidence="2">Uncharacterized protein</fullName>
    </submittedName>
</protein>
<evidence type="ECO:0000313" key="2">
    <source>
        <dbReference type="EMBL" id="KAI7796120.1"/>
    </source>
</evidence>
<gene>
    <name evidence="2" type="ORF">IRJ41_015193</name>
</gene>
<comment type="caution">
    <text evidence="2">The sequence shown here is derived from an EMBL/GenBank/DDBJ whole genome shotgun (WGS) entry which is preliminary data.</text>
</comment>
<evidence type="ECO:0000313" key="3">
    <source>
        <dbReference type="Proteomes" id="UP001059041"/>
    </source>
</evidence>
<dbReference type="AlphaFoldDB" id="A0A9W7TCN1"/>
<keyword evidence="3" id="KW-1185">Reference proteome</keyword>
<feature type="non-terminal residue" evidence="2">
    <location>
        <position position="150"/>
    </location>
</feature>
<reference evidence="2" key="1">
    <citation type="submission" date="2021-02" db="EMBL/GenBank/DDBJ databases">
        <title>Comparative genomics reveals that relaxation of natural selection precedes convergent phenotypic evolution of cavefish.</title>
        <authorList>
            <person name="Peng Z."/>
        </authorList>
    </citation>
    <scope>NUCLEOTIDE SEQUENCE</scope>
    <source>
        <tissue evidence="2">Muscle</tissue>
    </source>
</reference>
<name>A0A9W7TCN1_TRIRA</name>